<feature type="region of interest" description="Disordered" evidence="1">
    <location>
        <begin position="1"/>
        <end position="22"/>
    </location>
</feature>
<dbReference type="Proteomes" id="UP001417504">
    <property type="component" value="Unassembled WGS sequence"/>
</dbReference>
<dbReference type="AlphaFoldDB" id="A0AAP0I8U9"/>
<accession>A0AAP0I8U9</accession>
<evidence type="ECO:0000313" key="2">
    <source>
        <dbReference type="EMBL" id="KAK9110775.1"/>
    </source>
</evidence>
<dbReference type="EMBL" id="JBBNAE010000007">
    <property type="protein sequence ID" value="KAK9110775.1"/>
    <property type="molecule type" value="Genomic_DNA"/>
</dbReference>
<protein>
    <submittedName>
        <fullName evidence="2">Uncharacterized protein</fullName>
    </submittedName>
</protein>
<dbReference type="InterPro" id="IPR051850">
    <property type="entry name" value="Polysacch_Lyase_4"/>
</dbReference>
<comment type="caution">
    <text evidence="2">The sequence shown here is derived from an EMBL/GenBank/DDBJ whole genome shotgun (WGS) entry which is preliminary data.</text>
</comment>
<evidence type="ECO:0000256" key="1">
    <source>
        <dbReference type="SAM" id="MobiDB-lite"/>
    </source>
</evidence>
<feature type="region of interest" description="Disordered" evidence="1">
    <location>
        <begin position="121"/>
        <end position="141"/>
    </location>
</feature>
<evidence type="ECO:0000313" key="3">
    <source>
        <dbReference type="Proteomes" id="UP001417504"/>
    </source>
</evidence>
<dbReference type="InterPro" id="IPR008979">
    <property type="entry name" value="Galactose-bd-like_sf"/>
</dbReference>
<feature type="compositionally biased region" description="Polar residues" evidence="1">
    <location>
        <begin position="1"/>
        <end position="17"/>
    </location>
</feature>
<feature type="compositionally biased region" description="Basic and acidic residues" evidence="1">
    <location>
        <begin position="121"/>
        <end position="133"/>
    </location>
</feature>
<gene>
    <name evidence="2" type="ORF">Sjap_018835</name>
</gene>
<dbReference type="SUPFAM" id="SSF49785">
    <property type="entry name" value="Galactose-binding domain-like"/>
    <property type="match status" value="1"/>
</dbReference>
<dbReference type="PANTHER" id="PTHR32018:SF1">
    <property type="entry name" value="RHAMNOGALACTURONAN ENDOLYASE"/>
    <property type="match status" value="1"/>
</dbReference>
<keyword evidence="3" id="KW-1185">Reference proteome</keyword>
<sequence>MGSPSQSTEAVSSQSIACSGDRKSSRPVYKFKQYGLWKKYTELNPDHNLVYTIGASDYTKDWFYAQVQVNSLPNDPPLLQTRMIGRDNAIARHGIHGPTHKAERITSSQANTITGVNREPFRQPREMSEEGTSHKRSQGNQIYGQNHRIKSLAIITEGPNEGGGIQLLRRNYNHARTQAMDQNTMQQKLNTDKPNPRLEWEPINNLHLSRVIELSLESD</sequence>
<dbReference type="PANTHER" id="PTHR32018">
    <property type="entry name" value="RHAMNOGALACTURONATE LYASE FAMILY PROTEIN"/>
    <property type="match status" value="1"/>
</dbReference>
<organism evidence="2 3">
    <name type="scientific">Stephania japonica</name>
    <dbReference type="NCBI Taxonomy" id="461633"/>
    <lineage>
        <taxon>Eukaryota</taxon>
        <taxon>Viridiplantae</taxon>
        <taxon>Streptophyta</taxon>
        <taxon>Embryophyta</taxon>
        <taxon>Tracheophyta</taxon>
        <taxon>Spermatophyta</taxon>
        <taxon>Magnoliopsida</taxon>
        <taxon>Ranunculales</taxon>
        <taxon>Menispermaceae</taxon>
        <taxon>Menispermoideae</taxon>
        <taxon>Cissampelideae</taxon>
        <taxon>Stephania</taxon>
    </lineage>
</organism>
<name>A0AAP0I8U9_9MAGN</name>
<reference evidence="2 3" key="1">
    <citation type="submission" date="2024-01" db="EMBL/GenBank/DDBJ databases">
        <title>Genome assemblies of Stephania.</title>
        <authorList>
            <person name="Yang L."/>
        </authorList>
    </citation>
    <scope>NUCLEOTIDE SEQUENCE [LARGE SCALE GENOMIC DNA]</scope>
    <source>
        <strain evidence="2">QJT</strain>
        <tissue evidence="2">Leaf</tissue>
    </source>
</reference>
<proteinExistence type="predicted"/>